<dbReference type="RefSeq" id="WP_166843431.1">
    <property type="nucleotide sequence ID" value="NZ_JAAONY010000004.1"/>
</dbReference>
<reference evidence="4 5" key="1">
    <citation type="submission" date="2020-08" db="EMBL/GenBank/DDBJ databases">
        <title>Genomic Encyclopedia of Type Strains, Phase IV (KMG-IV): sequencing the most valuable type-strain genomes for metagenomic binning, comparative biology and taxonomic classification.</title>
        <authorList>
            <person name="Goeker M."/>
        </authorList>
    </citation>
    <scope>NUCLEOTIDE SEQUENCE [LARGE SCALE GENOMIC DNA]</scope>
    <source>
        <strain evidence="4 5">DSM 22368</strain>
    </source>
</reference>
<dbReference type="InterPro" id="IPR039447">
    <property type="entry name" value="UreH-like_TM_dom"/>
</dbReference>
<keyword evidence="2" id="KW-0472">Membrane</keyword>
<gene>
    <name evidence="4" type="ORF">HNR48_003866</name>
</gene>
<evidence type="ECO:0000259" key="3">
    <source>
        <dbReference type="Pfam" id="PF13386"/>
    </source>
</evidence>
<keyword evidence="5" id="KW-1185">Reference proteome</keyword>
<feature type="transmembrane region" description="Helical" evidence="2">
    <location>
        <begin position="53"/>
        <end position="74"/>
    </location>
</feature>
<protein>
    <recommendedName>
        <fullName evidence="3">Urease accessory protein UreH-like transmembrane domain-containing protein</fullName>
    </recommendedName>
</protein>
<feature type="region of interest" description="Disordered" evidence="1">
    <location>
        <begin position="227"/>
        <end position="253"/>
    </location>
</feature>
<dbReference type="PANTHER" id="PTHR42208">
    <property type="entry name" value="HEAVY METAL TRANSPORTER-RELATED"/>
    <property type="match status" value="1"/>
</dbReference>
<feature type="transmembrane region" description="Helical" evidence="2">
    <location>
        <begin position="81"/>
        <end position="102"/>
    </location>
</feature>
<dbReference type="Proteomes" id="UP000528457">
    <property type="component" value="Unassembled WGS sequence"/>
</dbReference>
<dbReference type="InParanoid" id="A0A7X0JWM1"/>
<evidence type="ECO:0000313" key="4">
    <source>
        <dbReference type="EMBL" id="MBB6523552.1"/>
    </source>
</evidence>
<dbReference type="Pfam" id="PF13386">
    <property type="entry name" value="DsbD_2"/>
    <property type="match status" value="1"/>
</dbReference>
<keyword evidence="2" id="KW-1133">Transmembrane helix</keyword>
<organism evidence="4 5">
    <name type="scientific">Pseudoteredinibacter isoporae</name>
    <dbReference type="NCBI Taxonomy" id="570281"/>
    <lineage>
        <taxon>Bacteria</taxon>
        <taxon>Pseudomonadati</taxon>
        <taxon>Pseudomonadota</taxon>
        <taxon>Gammaproteobacteria</taxon>
        <taxon>Cellvibrionales</taxon>
        <taxon>Cellvibrionaceae</taxon>
        <taxon>Pseudoteredinibacter</taxon>
    </lineage>
</organism>
<feature type="domain" description="Urease accessory protein UreH-like transmembrane" evidence="3">
    <location>
        <begin position="14"/>
        <end position="214"/>
    </location>
</feature>
<feature type="transmembrane region" description="Helical" evidence="2">
    <location>
        <begin position="163"/>
        <end position="187"/>
    </location>
</feature>
<sequence>MSDLLSLWPVFLATFSVGLLGSGHCLGMCGGIASALGFAIGPEKQAKRTAILLSYNLGRVSSYTLLGAAAGIVGSQIGAASVLRIIAGVLLIAMGLYLANWWRGLSYLEKLGGVLWRYIQPLTKSLLPVQHSGQAVLLGLAWGLLPCGMVYSALAYSVAQGSALGGAVAMAGFGMGTLPAVVASGWAAQGFKSLFQNTWVRRLFAMSIIAFGVWTLWMPLAHSGHGAHGHHGGMNHGEMNHEGMSHEDMNHQNMDHSKMNHEEMDHGSMDHSKMNHEEMNHEHMNHSKTEADKNTP</sequence>
<proteinExistence type="predicted"/>
<keyword evidence="2" id="KW-0812">Transmembrane</keyword>
<evidence type="ECO:0000256" key="2">
    <source>
        <dbReference type="SAM" id="Phobius"/>
    </source>
</evidence>
<comment type="caution">
    <text evidence="4">The sequence shown here is derived from an EMBL/GenBank/DDBJ whole genome shotgun (WGS) entry which is preliminary data.</text>
</comment>
<evidence type="ECO:0000256" key="1">
    <source>
        <dbReference type="SAM" id="MobiDB-lite"/>
    </source>
</evidence>
<name>A0A7X0JWM1_9GAMM</name>
<dbReference type="AlphaFoldDB" id="A0A7X0JWM1"/>
<feature type="transmembrane region" description="Helical" evidence="2">
    <location>
        <begin position="199"/>
        <end position="217"/>
    </location>
</feature>
<feature type="compositionally biased region" description="Basic and acidic residues" evidence="1">
    <location>
        <begin position="238"/>
        <end position="253"/>
    </location>
</feature>
<accession>A0A7X0JWM1</accession>
<evidence type="ECO:0000313" key="5">
    <source>
        <dbReference type="Proteomes" id="UP000528457"/>
    </source>
</evidence>
<dbReference type="PANTHER" id="PTHR42208:SF1">
    <property type="entry name" value="HEAVY METAL TRANSPORTER"/>
    <property type="match status" value="1"/>
</dbReference>
<feature type="transmembrane region" description="Helical" evidence="2">
    <location>
        <begin position="135"/>
        <end position="156"/>
    </location>
</feature>
<dbReference type="EMBL" id="JACHHT010000004">
    <property type="protein sequence ID" value="MBB6523552.1"/>
    <property type="molecule type" value="Genomic_DNA"/>
</dbReference>